<evidence type="ECO:0000256" key="3">
    <source>
        <dbReference type="SAM" id="MobiDB-lite"/>
    </source>
</evidence>
<keyword evidence="4" id="KW-0812">Transmembrane</keyword>
<keyword evidence="4" id="KW-1133">Transmembrane helix</keyword>
<dbReference type="CDD" id="cd05471">
    <property type="entry name" value="pepsin_like"/>
    <property type="match status" value="1"/>
</dbReference>
<dbReference type="PANTHER" id="PTHR47966:SF6">
    <property type="entry name" value="PEPTIDASE A1 DOMAIN-CONTAINING PROTEIN"/>
    <property type="match status" value="1"/>
</dbReference>
<dbReference type="Pfam" id="PF00026">
    <property type="entry name" value="Asp"/>
    <property type="match status" value="1"/>
</dbReference>
<dbReference type="InterPro" id="IPR021109">
    <property type="entry name" value="Peptidase_aspartic_dom_sf"/>
</dbReference>
<feature type="domain" description="Peptidase A1" evidence="6">
    <location>
        <begin position="99"/>
        <end position="430"/>
    </location>
</feature>
<dbReference type="GO" id="GO:0006508">
    <property type="term" value="P:proteolysis"/>
    <property type="evidence" value="ECO:0007669"/>
    <property type="project" value="InterPro"/>
</dbReference>
<dbReference type="PANTHER" id="PTHR47966">
    <property type="entry name" value="BETA-SITE APP-CLEAVING ENZYME, ISOFORM A-RELATED"/>
    <property type="match status" value="1"/>
</dbReference>
<feature type="transmembrane region" description="Helical" evidence="4">
    <location>
        <begin position="480"/>
        <end position="499"/>
    </location>
</feature>
<name>A0A2X0LBU6_9BASI</name>
<dbReference type="OrthoDB" id="771136at2759"/>
<feature type="active site" evidence="2">
    <location>
        <position position="316"/>
    </location>
</feature>
<dbReference type="STRING" id="289078.A0A2X0LBU6"/>
<keyword evidence="5" id="KW-0732">Signal</keyword>
<evidence type="ECO:0000259" key="6">
    <source>
        <dbReference type="PROSITE" id="PS51767"/>
    </source>
</evidence>
<dbReference type="PRINTS" id="PR00792">
    <property type="entry name" value="PEPSIN"/>
</dbReference>
<dbReference type="EMBL" id="FMWP01000094">
    <property type="protein sequence ID" value="SCZ97920.1"/>
    <property type="molecule type" value="Genomic_DNA"/>
</dbReference>
<comment type="similarity">
    <text evidence="1">Belongs to the peptidase A1 family.</text>
</comment>
<dbReference type="GO" id="GO:0004190">
    <property type="term" value="F:aspartic-type endopeptidase activity"/>
    <property type="evidence" value="ECO:0007669"/>
    <property type="project" value="InterPro"/>
</dbReference>
<feature type="region of interest" description="Disordered" evidence="3">
    <location>
        <begin position="441"/>
        <end position="468"/>
    </location>
</feature>
<dbReference type="InterPro" id="IPR001461">
    <property type="entry name" value="Aspartic_peptidase_A1"/>
</dbReference>
<proteinExistence type="inferred from homology"/>
<evidence type="ECO:0000256" key="4">
    <source>
        <dbReference type="SAM" id="Phobius"/>
    </source>
</evidence>
<dbReference type="PROSITE" id="PS51767">
    <property type="entry name" value="PEPTIDASE_A1"/>
    <property type="match status" value="1"/>
</dbReference>
<keyword evidence="8" id="KW-1185">Reference proteome</keyword>
<dbReference type="InterPro" id="IPR033121">
    <property type="entry name" value="PEPTIDASE_A1"/>
</dbReference>
<gene>
    <name evidence="7" type="ORF">BZ3500_MVSOF-1268-A1-R1_CHR3-3G06457</name>
</gene>
<dbReference type="AlphaFoldDB" id="A0A2X0LBU6"/>
<feature type="compositionally biased region" description="Low complexity" evidence="3">
    <location>
        <begin position="446"/>
        <end position="468"/>
    </location>
</feature>
<dbReference type="SUPFAM" id="SSF50630">
    <property type="entry name" value="Acid proteases"/>
    <property type="match status" value="1"/>
</dbReference>
<evidence type="ECO:0000256" key="2">
    <source>
        <dbReference type="PIRSR" id="PIRSR601461-1"/>
    </source>
</evidence>
<dbReference type="Proteomes" id="UP000249723">
    <property type="component" value="Unassembled WGS sequence"/>
</dbReference>
<organism evidence="7 8">
    <name type="scientific">Microbotryum saponariae</name>
    <dbReference type="NCBI Taxonomy" id="289078"/>
    <lineage>
        <taxon>Eukaryota</taxon>
        <taxon>Fungi</taxon>
        <taxon>Dikarya</taxon>
        <taxon>Basidiomycota</taxon>
        <taxon>Pucciniomycotina</taxon>
        <taxon>Microbotryomycetes</taxon>
        <taxon>Microbotryales</taxon>
        <taxon>Microbotryaceae</taxon>
        <taxon>Microbotryum</taxon>
    </lineage>
</organism>
<sequence length="500" mass="51740">MLQSSSLLCLAMFGLLGETFASPISFSDKGSISIPLQRRLSPRSVGGFSDLDRRIAQHQALKARYGIPREYEDVQASRRLLRKRASSASLPIAGTDQTFYGSLTVGTPAFTYEVVLDTGSSDLVMMVPGVDRDDACVGDCVITGQLYPALNGSTSAVALNRTTNLVYGGGIAVGYLVNDTVSMGGFTSVQTIAACNNVTSLTSSSDETGLIGLAFESLSGTGSRPFMQGLYETGQLSEPLFAFAPAPLDLKDVGAYQNTVPGGFLDIGATNSSLFTGSIGYTGLTGGKGKYWEIPLDSFHVQGVDVNISTPNAVIDSGTNSLAIPTLAAEKIYAAIADSKLIAGTGGLYEYPCKTNVSLTLTFNGVQYTTAPKFFNGGVSPGRKETHCIGAVSALGGSSEEALTTYVIGTPFIMNFYSVFRFNPPSVGFAPITNSSALTSGGIPRSNGTASTNVTTTSSSNAASATARSSASHPHLSARGSVLGACVGLIVTAGVFVFGA</sequence>
<feature type="chain" id="PRO_5030060185" evidence="5">
    <location>
        <begin position="22"/>
        <end position="500"/>
    </location>
</feature>
<dbReference type="InterPro" id="IPR034164">
    <property type="entry name" value="Pepsin-like_dom"/>
</dbReference>
<feature type="signal peptide" evidence="5">
    <location>
        <begin position="1"/>
        <end position="21"/>
    </location>
</feature>
<evidence type="ECO:0000313" key="8">
    <source>
        <dbReference type="Proteomes" id="UP000249723"/>
    </source>
</evidence>
<accession>A0A2X0LBU6</accession>
<dbReference type="Gene3D" id="2.40.70.10">
    <property type="entry name" value="Acid Proteases"/>
    <property type="match status" value="2"/>
</dbReference>
<evidence type="ECO:0000256" key="1">
    <source>
        <dbReference type="ARBA" id="ARBA00007447"/>
    </source>
</evidence>
<protein>
    <submittedName>
        <fullName evidence="7">BZ3500_MvSof-1268-A1-R1_Chr3-3g06457 protein</fullName>
    </submittedName>
</protein>
<evidence type="ECO:0000313" key="7">
    <source>
        <dbReference type="EMBL" id="SCZ97920.1"/>
    </source>
</evidence>
<keyword evidence="4" id="KW-0472">Membrane</keyword>
<reference evidence="8" key="1">
    <citation type="submission" date="2016-10" db="EMBL/GenBank/DDBJ databases">
        <authorList>
            <person name="Jeantristanb JTB J.-T."/>
            <person name="Ricardo R."/>
        </authorList>
    </citation>
    <scope>NUCLEOTIDE SEQUENCE [LARGE SCALE GENOMIC DNA]</scope>
</reference>
<feature type="active site" evidence="2">
    <location>
        <position position="117"/>
    </location>
</feature>
<evidence type="ECO:0000256" key="5">
    <source>
        <dbReference type="SAM" id="SignalP"/>
    </source>
</evidence>